<dbReference type="RefSeq" id="XP_022927858.1">
    <property type="nucleotide sequence ID" value="XM_023072090.1"/>
</dbReference>
<keyword evidence="2" id="KW-0129">CBS domain</keyword>
<evidence type="ECO:0000313" key="5">
    <source>
        <dbReference type="Proteomes" id="UP000504609"/>
    </source>
</evidence>
<gene>
    <name evidence="6" type="primary">LOC111434627</name>
</gene>
<dbReference type="PANTHER" id="PTHR48108">
    <property type="entry name" value="CBS DOMAIN-CONTAINING PROTEIN CBSX2, CHLOROPLASTIC"/>
    <property type="match status" value="1"/>
</dbReference>
<dbReference type="Gene3D" id="3.10.580.10">
    <property type="entry name" value="CBS-domain"/>
    <property type="match status" value="1"/>
</dbReference>
<dbReference type="SMART" id="SM00116">
    <property type="entry name" value="CBS"/>
    <property type="match status" value="2"/>
</dbReference>
<proteinExistence type="predicted"/>
<protein>
    <submittedName>
        <fullName evidence="6">CBS domain-containing protein CBSX2, chloroplastic</fullName>
    </submittedName>
</protein>
<dbReference type="GeneID" id="111434627"/>
<dbReference type="SUPFAM" id="SSF54631">
    <property type="entry name" value="CBS-domain pair"/>
    <property type="match status" value="1"/>
</dbReference>
<keyword evidence="5" id="KW-1185">Reference proteome</keyword>
<sequence>MASISTPSSVLPNSRSFRQTQSRAGLTGGGYISSPSSRFGPRTVGMAVSRRDVGSSAAYRVGDFMTKKGNLQVLKPSTTVDQALEVLVEKSLSGFPVIDDDWKLVGVVSDYDLLALHAISGVGGGGGETNIFPDVNSSWKRFKEIQKLLSKTNGEVVADLMTPAPLVVREATNLESAARVLLETKLHRLPVVDRDGKLVGVITREDIVRAGLHIKRTHQS</sequence>
<evidence type="ECO:0000256" key="3">
    <source>
        <dbReference type="SAM" id="MobiDB-lite"/>
    </source>
</evidence>
<dbReference type="PROSITE" id="PS51371">
    <property type="entry name" value="CBS"/>
    <property type="match status" value="2"/>
</dbReference>
<accession>A0A6J1EM78</accession>
<dbReference type="PANTHER" id="PTHR48108:SF6">
    <property type="entry name" value="CBS DOMAIN-CONTAINING PROTEIN CBSX1, CHLOROPLASTIC"/>
    <property type="match status" value="1"/>
</dbReference>
<name>A0A6J1EM78_CUCMO</name>
<reference evidence="6" key="1">
    <citation type="submission" date="2025-08" db="UniProtKB">
        <authorList>
            <consortium name="RefSeq"/>
        </authorList>
    </citation>
    <scope>IDENTIFICATION</scope>
    <source>
        <tissue evidence="6">Young leaves</tissue>
    </source>
</reference>
<evidence type="ECO:0000313" key="6">
    <source>
        <dbReference type="RefSeq" id="XP_022927858.1"/>
    </source>
</evidence>
<evidence type="ECO:0000256" key="2">
    <source>
        <dbReference type="PROSITE-ProRule" id="PRU00703"/>
    </source>
</evidence>
<dbReference type="InterPro" id="IPR000644">
    <property type="entry name" value="CBS_dom"/>
</dbReference>
<dbReference type="InterPro" id="IPR046342">
    <property type="entry name" value="CBS_dom_sf"/>
</dbReference>
<feature type="compositionally biased region" description="Polar residues" evidence="3">
    <location>
        <begin position="1"/>
        <end position="24"/>
    </location>
</feature>
<dbReference type="AlphaFoldDB" id="A0A6J1EM78"/>
<evidence type="ECO:0000259" key="4">
    <source>
        <dbReference type="PROSITE" id="PS51371"/>
    </source>
</evidence>
<organism evidence="5 6">
    <name type="scientific">Cucurbita moschata</name>
    <name type="common">Winter crookneck squash</name>
    <name type="synonym">Cucurbita pepo var. moschata</name>
    <dbReference type="NCBI Taxonomy" id="3662"/>
    <lineage>
        <taxon>Eukaryota</taxon>
        <taxon>Viridiplantae</taxon>
        <taxon>Streptophyta</taxon>
        <taxon>Embryophyta</taxon>
        <taxon>Tracheophyta</taxon>
        <taxon>Spermatophyta</taxon>
        <taxon>Magnoliopsida</taxon>
        <taxon>eudicotyledons</taxon>
        <taxon>Gunneridae</taxon>
        <taxon>Pentapetalae</taxon>
        <taxon>rosids</taxon>
        <taxon>fabids</taxon>
        <taxon>Cucurbitales</taxon>
        <taxon>Cucurbitaceae</taxon>
        <taxon>Cucurbiteae</taxon>
        <taxon>Cucurbita</taxon>
    </lineage>
</organism>
<dbReference type="Proteomes" id="UP000504609">
    <property type="component" value="Unplaced"/>
</dbReference>
<dbReference type="InterPro" id="IPR051462">
    <property type="entry name" value="CBS_domain-containing"/>
</dbReference>
<feature type="domain" description="CBS" evidence="4">
    <location>
        <begin position="161"/>
        <end position="220"/>
    </location>
</feature>
<feature type="region of interest" description="Disordered" evidence="3">
    <location>
        <begin position="1"/>
        <end position="38"/>
    </location>
</feature>
<evidence type="ECO:0000256" key="1">
    <source>
        <dbReference type="ARBA" id="ARBA00022737"/>
    </source>
</evidence>
<keyword evidence="1" id="KW-0677">Repeat</keyword>
<dbReference type="KEGG" id="cmos:111434627"/>
<feature type="domain" description="CBS" evidence="4">
    <location>
        <begin position="65"/>
        <end position="124"/>
    </location>
</feature>
<dbReference type="Pfam" id="PF00571">
    <property type="entry name" value="CBS"/>
    <property type="match status" value="2"/>
</dbReference>